<dbReference type="Gene3D" id="2.60.120.620">
    <property type="entry name" value="q2cbj1_9rhob like domain"/>
    <property type="match status" value="1"/>
</dbReference>
<organism evidence="2 3">
    <name type="scientific">Siccirubricoccus soli</name>
    <dbReference type="NCBI Taxonomy" id="2899147"/>
    <lineage>
        <taxon>Bacteria</taxon>
        <taxon>Pseudomonadati</taxon>
        <taxon>Pseudomonadota</taxon>
        <taxon>Alphaproteobacteria</taxon>
        <taxon>Acetobacterales</taxon>
        <taxon>Roseomonadaceae</taxon>
        <taxon>Siccirubricoccus</taxon>
    </lineage>
</organism>
<dbReference type="RefSeq" id="WP_252956587.1">
    <property type="nucleotide sequence ID" value="NZ_JAFIRR010000250.1"/>
</dbReference>
<accession>A0ABT1DD91</accession>
<gene>
    <name evidence="2" type="ORF">JYK14_27680</name>
</gene>
<proteinExistence type="predicted"/>
<evidence type="ECO:0000313" key="3">
    <source>
        <dbReference type="Proteomes" id="UP001523392"/>
    </source>
</evidence>
<reference evidence="2 3" key="1">
    <citation type="submission" date="2021-12" db="EMBL/GenBank/DDBJ databases">
        <title>Siccirubricoccus leaddurans sp. nov., a high concentration Zn2+ tolerance bacterium.</title>
        <authorList>
            <person name="Cao Y."/>
        </authorList>
    </citation>
    <scope>NUCLEOTIDE SEQUENCE [LARGE SCALE GENOMIC DNA]</scope>
    <source>
        <strain evidence="2 3">KC 17139</strain>
    </source>
</reference>
<dbReference type="Pfam" id="PF13640">
    <property type="entry name" value="2OG-FeII_Oxy_3"/>
    <property type="match status" value="1"/>
</dbReference>
<name>A0ABT1DD91_9PROT</name>
<sequence length="221" mass="24405">MSSSATRISPAAPETARILNLAPLLAATPREDPYPWAVAAGCVAAAALPALRRDFPRIDRPGYHPVEQLEPRGSFAALLAEIEAGALDDAMTRLFGPDFAALPRLVTVQRLSAREAGRPHTDSARKAATLLLYLNPAWASSEGCIRVLRSEDLADVVAEWPPVEGHVFAFLRGPDSWHGHTPFVGERRVVQVAWLRDRAALAAKQRQHRFTWWLKGVFRRH</sequence>
<evidence type="ECO:0000313" key="2">
    <source>
        <dbReference type="EMBL" id="MCO6419913.1"/>
    </source>
</evidence>
<comment type="caution">
    <text evidence="2">The sequence shown here is derived from an EMBL/GenBank/DDBJ whole genome shotgun (WGS) entry which is preliminary data.</text>
</comment>
<dbReference type="InterPro" id="IPR044862">
    <property type="entry name" value="Pro_4_hyd_alph_FE2OG_OXY"/>
</dbReference>
<keyword evidence="3" id="KW-1185">Reference proteome</keyword>
<feature type="domain" description="Prolyl 4-hydroxylase alpha subunit Fe(2+) 2OG dioxygenase" evidence="1">
    <location>
        <begin position="117"/>
        <end position="196"/>
    </location>
</feature>
<dbReference type="Proteomes" id="UP001523392">
    <property type="component" value="Unassembled WGS sequence"/>
</dbReference>
<dbReference type="EMBL" id="JAFIRR010000250">
    <property type="protein sequence ID" value="MCO6419913.1"/>
    <property type="molecule type" value="Genomic_DNA"/>
</dbReference>
<protein>
    <submittedName>
        <fullName evidence="2">2OG-Fe(II) oxygenase</fullName>
    </submittedName>
</protein>
<evidence type="ECO:0000259" key="1">
    <source>
        <dbReference type="Pfam" id="PF13640"/>
    </source>
</evidence>